<feature type="domain" description="Thioredoxin-like fold" evidence="2">
    <location>
        <begin position="138"/>
        <end position="253"/>
    </location>
</feature>
<dbReference type="SUPFAM" id="SSF52833">
    <property type="entry name" value="Thioredoxin-like"/>
    <property type="match status" value="1"/>
</dbReference>
<dbReference type="eggNOG" id="COG1651">
    <property type="taxonomic scope" value="Bacteria"/>
</dbReference>
<dbReference type="Gene3D" id="3.40.30.10">
    <property type="entry name" value="Glutaredoxin"/>
    <property type="match status" value="1"/>
</dbReference>
<dbReference type="PANTHER" id="PTHR35272">
    <property type="entry name" value="THIOL:DISULFIDE INTERCHANGE PROTEIN DSBC-RELATED"/>
    <property type="match status" value="1"/>
</dbReference>
<evidence type="ECO:0000256" key="1">
    <source>
        <dbReference type="SAM" id="SignalP"/>
    </source>
</evidence>
<dbReference type="SUPFAM" id="SSF54423">
    <property type="entry name" value="DsbC/DsbG N-terminal domain-like"/>
    <property type="match status" value="1"/>
</dbReference>
<dbReference type="GO" id="GO:0042597">
    <property type="term" value="C:periplasmic space"/>
    <property type="evidence" value="ECO:0007669"/>
    <property type="project" value="InterPro"/>
</dbReference>
<sequence>MKLRKTILAGLLAAGVSGAAIAGVPNVGKDFQPGAEAIVAMSHGHAQILKAFHTGVADMDGYAVQLAPGHAMIMYASADGKYLFMGGMFNRKGTNESMKYAHEYLPSADLPKVFTPAAMGTAIQKTAHFLIGKPSAPKTVWMVMDPNCVFCHLTYEHLLPYLKKGAVRIELVPVGFLKPSSLPKAATILASKDPAKAWAYDETHYIMPPTEEGGTVPLKHIPQSDIRTIQANNTWMNQHGIGGTPYLIYRGPKHQWHVVNGMPSDMSSFVAGMG</sequence>
<dbReference type="Pfam" id="PF13098">
    <property type="entry name" value="Thioredoxin_2"/>
    <property type="match status" value="1"/>
</dbReference>
<dbReference type="AlphaFoldDB" id="B7J833"/>
<keyword evidence="1" id="KW-0732">Signal</keyword>
<feature type="signal peptide" evidence="1">
    <location>
        <begin position="1"/>
        <end position="22"/>
    </location>
</feature>
<dbReference type="KEGG" id="afr:AFE_1085"/>
<dbReference type="EMBL" id="CP001219">
    <property type="protein sequence ID" value="ACK80023.1"/>
    <property type="molecule type" value="Genomic_DNA"/>
</dbReference>
<dbReference type="NCBIfam" id="NF008657">
    <property type="entry name" value="PRK11657.1"/>
    <property type="match status" value="1"/>
</dbReference>
<dbReference type="STRING" id="243159.AFE_1085"/>
<dbReference type="PANTHER" id="PTHR35272:SF4">
    <property type="entry name" value="THIOL:DISULFIDE INTERCHANGE PROTEIN DSBG"/>
    <property type="match status" value="1"/>
</dbReference>
<protein>
    <submittedName>
        <fullName evidence="3">Thiol:disulfide interchange domain protein</fullName>
    </submittedName>
</protein>
<proteinExistence type="predicted"/>
<organism evidence="3 4">
    <name type="scientific">Acidithiobacillus ferrooxidans (strain ATCC 23270 / DSM 14882 / CIP 104768 / NCIMB 8455)</name>
    <name type="common">Ferrobacillus ferrooxidans (strain ATCC 23270)</name>
    <dbReference type="NCBI Taxonomy" id="243159"/>
    <lineage>
        <taxon>Bacteria</taxon>
        <taxon>Pseudomonadati</taxon>
        <taxon>Pseudomonadota</taxon>
        <taxon>Acidithiobacillia</taxon>
        <taxon>Acidithiobacillales</taxon>
        <taxon>Acidithiobacillaceae</taxon>
        <taxon>Acidithiobacillus</taxon>
    </lineage>
</organism>
<reference evidence="3 4" key="1">
    <citation type="journal article" date="2008" name="BMC Genomics">
        <title>Acidithiobacillus ferrooxidans metabolism: from genome sequence to industrial applications.</title>
        <authorList>
            <person name="Valdes J."/>
            <person name="Pedroso I."/>
            <person name="Quatrini R."/>
            <person name="Dodson R.J."/>
            <person name="Tettelin H."/>
            <person name="Blake R.II."/>
            <person name="Eisen J.A."/>
            <person name="Holmes D.S."/>
        </authorList>
    </citation>
    <scope>NUCLEOTIDE SEQUENCE [LARGE SCALE GENOMIC DNA]</scope>
    <source>
        <strain evidence="4">ATCC 23270 / DSM 14882 / CIP 104768 / NCIMB 8455</strain>
    </source>
</reference>
<dbReference type="InterPro" id="IPR036249">
    <property type="entry name" value="Thioredoxin-like_sf"/>
</dbReference>
<dbReference type="GeneID" id="65280380"/>
<evidence type="ECO:0000313" key="3">
    <source>
        <dbReference type="EMBL" id="ACK80023.1"/>
    </source>
</evidence>
<dbReference type="PaxDb" id="243159-AFE_1085"/>
<keyword evidence="4" id="KW-1185">Reference proteome</keyword>
<dbReference type="Gene3D" id="3.10.450.70">
    <property type="entry name" value="Disulphide bond isomerase, DsbC/G, N-terminal"/>
    <property type="match status" value="1"/>
</dbReference>
<evidence type="ECO:0000259" key="2">
    <source>
        <dbReference type="Pfam" id="PF13098"/>
    </source>
</evidence>
<dbReference type="InterPro" id="IPR012336">
    <property type="entry name" value="Thioredoxin-like_fold"/>
</dbReference>
<dbReference type="InterPro" id="IPR051470">
    <property type="entry name" value="Thiol:disulfide_interchange"/>
</dbReference>
<dbReference type="HOGENOM" id="CLU_080090_1_0_6"/>
<evidence type="ECO:0000313" key="4">
    <source>
        <dbReference type="Proteomes" id="UP000001362"/>
    </source>
</evidence>
<dbReference type="Proteomes" id="UP000001362">
    <property type="component" value="Chromosome"/>
</dbReference>
<name>B7J833_ACIF2</name>
<dbReference type="InterPro" id="IPR009094">
    <property type="entry name" value="DiS-bond_isomerase_DsbC/G_N_sf"/>
</dbReference>
<accession>B7J833</accession>
<feature type="chain" id="PRO_5002857564" evidence="1">
    <location>
        <begin position="23"/>
        <end position="274"/>
    </location>
</feature>
<dbReference type="RefSeq" id="WP_012606795.1">
    <property type="nucleotide sequence ID" value="NC_011761.1"/>
</dbReference>
<gene>
    <name evidence="3" type="ordered locus">AFE_1085</name>
</gene>